<gene>
    <name evidence="6 10" type="primary">uvrC</name>
    <name evidence="10" type="ORF">EVG15_09405</name>
</gene>
<name>A0A519BKM3_9DELT</name>
<keyword evidence="1 6" id="KW-0963">Cytoplasm</keyword>
<proteinExistence type="inferred from homology"/>
<dbReference type="Pfam" id="PF08459">
    <property type="entry name" value="UvrC_RNaseH_dom"/>
    <property type="match status" value="1"/>
</dbReference>
<evidence type="ECO:0000256" key="6">
    <source>
        <dbReference type="HAMAP-Rule" id="MF_00203"/>
    </source>
</evidence>
<dbReference type="Gene3D" id="1.10.150.20">
    <property type="entry name" value="5' to 3' exonuclease, C-terminal subdomain"/>
    <property type="match status" value="1"/>
</dbReference>
<dbReference type="GO" id="GO:0009381">
    <property type="term" value="F:excinuclease ABC activity"/>
    <property type="evidence" value="ECO:0007669"/>
    <property type="project" value="UniProtKB-UniRule"/>
</dbReference>
<dbReference type="HAMAP" id="MF_00203">
    <property type="entry name" value="UvrC"/>
    <property type="match status" value="1"/>
</dbReference>
<feature type="domain" description="UvrC family homology region profile" evidence="9">
    <location>
        <begin position="276"/>
        <end position="596"/>
    </location>
</feature>
<feature type="domain" description="GIY-YIG" evidence="8">
    <location>
        <begin position="14"/>
        <end position="92"/>
    </location>
</feature>
<dbReference type="InterPro" id="IPR001943">
    <property type="entry name" value="UVR_dom"/>
</dbReference>
<keyword evidence="2 6" id="KW-0227">DNA damage</keyword>
<evidence type="ECO:0000256" key="5">
    <source>
        <dbReference type="ARBA" id="ARBA00023204"/>
    </source>
</evidence>
<dbReference type="CDD" id="cd10434">
    <property type="entry name" value="GIY-YIG_UvrC_Cho"/>
    <property type="match status" value="1"/>
</dbReference>
<dbReference type="Pfam" id="PF02151">
    <property type="entry name" value="UVR"/>
    <property type="match status" value="1"/>
</dbReference>
<reference evidence="10 11" key="1">
    <citation type="journal article" date="2019" name="ISME J.">
        <title>Insights into ecological role of a new deltaproteobacterial order Candidatus Acidulodesulfobacterales by metagenomics and metatranscriptomics.</title>
        <authorList>
            <person name="Tan S."/>
            <person name="Liu J."/>
            <person name="Fang Y."/>
            <person name="Hedlund B.P."/>
            <person name="Lian Z.H."/>
            <person name="Huang L.Y."/>
            <person name="Li J.T."/>
            <person name="Huang L.N."/>
            <person name="Li W.J."/>
            <person name="Jiang H.C."/>
            <person name="Dong H.L."/>
            <person name="Shu W.S."/>
        </authorList>
    </citation>
    <scope>NUCLEOTIDE SEQUENCE [LARGE SCALE GENOMIC DNA]</scope>
    <source>
        <strain evidence="10">AP1</strain>
    </source>
</reference>
<keyword evidence="5 6" id="KW-0234">DNA repair</keyword>
<dbReference type="GO" id="GO:0009432">
    <property type="term" value="P:SOS response"/>
    <property type="evidence" value="ECO:0007669"/>
    <property type="project" value="UniProtKB-UniRule"/>
</dbReference>
<dbReference type="InterPro" id="IPR001162">
    <property type="entry name" value="UvrC_RNase_H_dom"/>
</dbReference>
<evidence type="ECO:0000259" key="9">
    <source>
        <dbReference type="PROSITE" id="PS50165"/>
    </source>
</evidence>
<evidence type="ECO:0000256" key="3">
    <source>
        <dbReference type="ARBA" id="ARBA00022769"/>
    </source>
</evidence>
<evidence type="ECO:0000256" key="2">
    <source>
        <dbReference type="ARBA" id="ARBA00022763"/>
    </source>
</evidence>
<evidence type="ECO:0000259" key="7">
    <source>
        <dbReference type="PROSITE" id="PS50151"/>
    </source>
</evidence>
<evidence type="ECO:0000313" key="10">
    <source>
        <dbReference type="EMBL" id="RZD17803.1"/>
    </source>
</evidence>
<dbReference type="Proteomes" id="UP000319296">
    <property type="component" value="Unassembled WGS sequence"/>
</dbReference>
<dbReference type="PANTHER" id="PTHR30562">
    <property type="entry name" value="UVRC/OXIDOREDUCTASE"/>
    <property type="match status" value="1"/>
</dbReference>
<protein>
    <recommendedName>
        <fullName evidence="6">UvrABC system protein C</fullName>
        <shortName evidence="6">Protein UvrC</shortName>
    </recommendedName>
    <alternativeName>
        <fullName evidence="6">Excinuclease ABC subunit C</fullName>
    </alternativeName>
</protein>
<dbReference type="InterPro" id="IPR000305">
    <property type="entry name" value="GIY-YIG_endonuc"/>
</dbReference>
<comment type="function">
    <text evidence="6">The UvrABC repair system catalyzes the recognition and processing of DNA lesions. UvrC both incises the 5' and 3' sides of the lesion. The N-terminal half is responsible for the 3' incision and the C-terminal half is responsible for the 5' incision.</text>
</comment>
<dbReference type="Gene3D" id="4.10.860.10">
    <property type="entry name" value="UVR domain"/>
    <property type="match status" value="1"/>
</dbReference>
<accession>A0A519BKM3</accession>
<evidence type="ECO:0000256" key="4">
    <source>
        <dbReference type="ARBA" id="ARBA00022881"/>
    </source>
</evidence>
<dbReference type="InterPro" id="IPR047296">
    <property type="entry name" value="GIY-YIG_UvrC_Cho"/>
</dbReference>
<dbReference type="PROSITE" id="PS50151">
    <property type="entry name" value="UVR"/>
    <property type="match status" value="1"/>
</dbReference>
<dbReference type="SMART" id="SM00465">
    <property type="entry name" value="GIYc"/>
    <property type="match status" value="1"/>
</dbReference>
<dbReference type="GO" id="GO:0005737">
    <property type="term" value="C:cytoplasm"/>
    <property type="evidence" value="ECO:0007669"/>
    <property type="project" value="UniProtKB-SubCell"/>
</dbReference>
<dbReference type="SUPFAM" id="SSF46600">
    <property type="entry name" value="C-terminal UvrC-binding domain of UvrB"/>
    <property type="match status" value="1"/>
</dbReference>
<dbReference type="GO" id="GO:0003677">
    <property type="term" value="F:DNA binding"/>
    <property type="evidence" value="ECO:0007669"/>
    <property type="project" value="UniProtKB-UniRule"/>
</dbReference>
<dbReference type="FunFam" id="3.40.1440.10:FF:000001">
    <property type="entry name" value="UvrABC system protein C"/>
    <property type="match status" value="1"/>
</dbReference>
<dbReference type="EMBL" id="SGBB01000022">
    <property type="protein sequence ID" value="RZD17803.1"/>
    <property type="molecule type" value="Genomic_DNA"/>
</dbReference>
<comment type="caution">
    <text evidence="10">The sequence shown here is derived from an EMBL/GenBank/DDBJ whole genome shotgun (WGS) entry which is preliminary data.</text>
</comment>
<comment type="subunit">
    <text evidence="6">Interacts with UvrB in an incision complex.</text>
</comment>
<evidence type="ECO:0000259" key="8">
    <source>
        <dbReference type="PROSITE" id="PS50164"/>
    </source>
</evidence>
<keyword evidence="3 6" id="KW-0228">DNA excision</keyword>
<dbReference type="Pfam" id="PF01541">
    <property type="entry name" value="GIY-YIG"/>
    <property type="match status" value="1"/>
</dbReference>
<dbReference type="SUPFAM" id="SSF47781">
    <property type="entry name" value="RuvA domain 2-like"/>
    <property type="match status" value="1"/>
</dbReference>
<feature type="domain" description="UVR" evidence="7">
    <location>
        <begin position="224"/>
        <end position="259"/>
    </location>
</feature>
<keyword evidence="4 6" id="KW-0267">Excision nuclease</keyword>
<evidence type="ECO:0000313" key="11">
    <source>
        <dbReference type="Proteomes" id="UP000319296"/>
    </source>
</evidence>
<dbReference type="Pfam" id="PF22920">
    <property type="entry name" value="UvrC_RNaseH"/>
    <property type="match status" value="1"/>
</dbReference>
<dbReference type="InterPro" id="IPR050066">
    <property type="entry name" value="UvrABC_protein_C"/>
</dbReference>
<dbReference type="PANTHER" id="PTHR30562:SF1">
    <property type="entry name" value="UVRABC SYSTEM PROTEIN C"/>
    <property type="match status" value="1"/>
</dbReference>
<dbReference type="PROSITE" id="PS50164">
    <property type="entry name" value="GIY_YIG"/>
    <property type="match status" value="1"/>
</dbReference>
<dbReference type="InterPro" id="IPR004791">
    <property type="entry name" value="UvrC"/>
</dbReference>
<dbReference type="PROSITE" id="PS50165">
    <property type="entry name" value="UVRC"/>
    <property type="match status" value="1"/>
</dbReference>
<dbReference type="AlphaFoldDB" id="A0A519BKM3"/>
<dbReference type="GO" id="GO:0006289">
    <property type="term" value="P:nucleotide-excision repair"/>
    <property type="evidence" value="ECO:0007669"/>
    <property type="project" value="UniProtKB-UniRule"/>
</dbReference>
<organism evidence="10 11">
    <name type="scientific">Candidatus Acididesulfobacter diazotrophicus</name>
    <dbReference type="NCBI Taxonomy" id="2597226"/>
    <lineage>
        <taxon>Bacteria</taxon>
        <taxon>Deltaproteobacteria</taxon>
        <taxon>Candidatus Acidulodesulfobacterales</taxon>
        <taxon>Candidatus Acididesulfobacter</taxon>
    </lineage>
</organism>
<comment type="subcellular location">
    <subcellularLocation>
        <location evidence="6">Cytoplasm</location>
    </subcellularLocation>
</comment>
<sequence>MSDDLIGRLKSISNSPGVYLMKNIEGDIIYVGKAKNLKKRISQYFSNKKTDIKTEHLVSKIKDFETIVVNNEVEAFLLENNLIKNYKPKYNISLKDDKTYPYLKITNNYKNNKTNAAKNTRCRKINPADFPYITKTRSYDKNSGEYFGPYSNAKAVADFIKMINKIFKIRTCNDTKFKLFASKGKPCVYYQINRCFAPCCGYISLEDYNNLIKEARMVLQGKNNQIIKDLKKIMDKYVKEQNFEAAIKIRDKINSLSVISATQSTVIADGKNIDAVGCYSENNASVIDLIMIRNGKMIDSKNYYFKNVYLTDKEMISSFLDQYYVSKSNGENMNLIPDEILLPFEINIENRNILIEFFKKTLKKIIKLTIPKNEKNKNLVIIAINNAKNNFYEKNIIKANIGLYSIDNNNNNNNNSSSNNNVGNNIYNKIYPENNIKNKINIDDNINIHVSKQLNSGIKGSLNLQNFGNNNINIEKKNDKNQEANFDYNYGREKLLESLKQYLNLKKIPQIIECFDISNISGTYPVASKAVFKNGLKETSLYRKYKIRSKNTPDDYAMMYEVITRRFKNAIDGKDPLPDLIMADGGKGQLNVFMEVKKEFKDYISEDDMPDIISIAKVKENNKYNRYSKDTGYDKNIKYNKYTEYIRNNKNENENENEKNSENINIIKKNYEGDNIYKKNFVDKIYLPNRKNEVNLPQNLILFLMSIRDEAHRFAITFHSSLKRKSVVTSELINIKGVGLESYKKLIDSFGDVNKIKQLSIEELSKCVNSRVAKTIYEYFNN</sequence>
<dbReference type="Gene3D" id="3.40.1440.10">
    <property type="entry name" value="GIY-YIG endonuclease"/>
    <property type="match status" value="1"/>
</dbReference>
<keyword evidence="6" id="KW-0742">SOS response</keyword>
<dbReference type="Gene3D" id="3.30.420.340">
    <property type="entry name" value="UvrC, RNAse H endonuclease domain"/>
    <property type="match status" value="1"/>
</dbReference>
<dbReference type="InterPro" id="IPR010994">
    <property type="entry name" value="RuvA_2-like"/>
</dbReference>
<dbReference type="InterPro" id="IPR035901">
    <property type="entry name" value="GIY-YIG_endonuc_sf"/>
</dbReference>
<dbReference type="GO" id="GO:0009380">
    <property type="term" value="C:excinuclease repair complex"/>
    <property type="evidence" value="ECO:0007669"/>
    <property type="project" value="InterPro"/>
</dbReference>
<dbReference type="InterPro" id="IPR038476">
    <property type="entry name" value="UvrC_RNase_H_dom_sf"/>
</dbReference>
<dbReference type="SUPFAM" id="SSF82771">
    <property type="entry name" value="GIY-YIG endonuclease"/>
    <property type="match status" value="1"/>
</dbReference>
<dbReference type="NCBIfam" id="TIGR00194">
    <property type="entry name" value="uvrC"/>
    <property type="match status" value="1"/>
</dbReference>
<dbReference type="InterPro" id="IPR036876">
    <property type="entry name" value="UVR_dom_sf"/>
</dbReference>
<comment type="similarity">
    <text evidence="6">Belongs to the UvrC family.</text>
</comment>
<evidence type="ECO:0000256" key="1">
    <source>
        <dbReference type="ARBA" id="ARBA00022490"/>
    </source>
</evidence>